<dbReference type="GO" id="GO:0016020">
    <property type="term" value="C:membrane"/>
    <property type="evidence" value="ECO:0007669"/>
    <property type="project" value="InterPro"/>
</dbReference>
<evidence type="ECO:0000256" key="1">
    <source>
        <dbReference type="SAM" id="Phobius"/>
    </source>
</evidence>
<reference evidence="6 8" key="1">
    <citation type="journal article" date="2016" name="Front. Microbiol.">
        <title>Genome Sequence of the Piezophilic, Mesophilic Sulfate-Reducing Bacterium Desulfovibrio indicus J2T.</title>
        <authorList>
            <person name="Cao J."/>
            <person name="Maignien L."/>
            <person name="Shao Z."/>
            <person name="Alain K."/>
            <person name="Jebbar M."/>
        </authorList>
    </citation>
    <scope>NUCLEOTIDE SEQUENCE [LARGE SCALE GENOMIC DNA]</scope>
    <source>
        <strain evidence="6 8">J2</strain>
    </source>
</reference>
<dbReference type="PANTHER" id="PTHR44757:SF2">
    <property type="entry name" value="BIOFILM ARCHITECTURE MAINTENANCE PROTEIN MBAA"/>
    <property type="match status" value="1"/>
</dbReference>
<dbReference type="Pfam" id="PF00990">
    <property type="entry name" value="GGDEF"/>
    <property type="match status" value="1"/>
</dbReference>
<accession>A0A126QQY8</accession>
<dbReference type="EMBL" id="CP014206">
    <property type="protein sequence ID" value="AMK12401.1"/>
    <property type="molecule type" value="Genomic_DNA"/>
</dbReference>
<dbReference type="Gene3D" id="3.30.450.20">
    <property type="entry name" value="PAS domain"/>
    <property type="match status" value="2"/>
</dbReference>
<dbReference type="PROSITE" id="PS50112">
    <property type="entry name" value="PAS"/>
    <property type="match status" value="1"/>
</dbReference>
<dbReference type="Gene3D" id="6.10.340.10">
    <property type="match status" value="1"/>
</dbReference>
<dbReference type="EMBL" id="SOBK01000002">
    <property type="protein sequence ID" value="TDT90699.1"/>
    <property type="molecule type" value="Genomic_DNA"/>
</dbReference>
<protein>
    <submittedName>
        <fullName evidence="7">PAS domain S-box-containing protein/diguanylate cyclase (GGDEF)-like protein</fullName>
    </submittedName>
</protein>
<dbReference type="NCBIfam" id="TIGR00229">
    <property type="entry name" value="sensory_box"/>
    <property type="match status" value="2"/>
</dbReference>
<dbReference type="InterPro" id="IPR000700">
    <property type="entry name" value="PAS-assoc_C"/>
</dbReference>
<feature type="domain" description="PAS" evidence="2">
    <location>
        <begin position="248"/>
        <end position="313"/>
    </location>
</feature>
<keyword evidence="1" id="KW-0812">Transmembrane</keyword>
<proteinExistence type="predicted"/>
<dbReference type="CDD" id="cd00130">
    <property type="entry name" value="PAS"/>
    <property type="match status" value="2"/>
</dbReference>
<dbReference type="PROSITE" id="PS50113">
    <property type="entry name" value="PAC"/>
    <property type="match status" value="1"/>
</dbReference>
<dbReference type="AlphaFoldDB" id="A0A126QQY8"/>
<reference evidence="7 9" key="2">
    <citation type="submission" date="2019-03" db="EMBL/GenBank/DDBJ databases">
        <title>Genomic Encyclopedia of Type Strains, Phase IV (KMG-IV): sequencing the most valuable type-strain genomes for metagenomic binning, comparative biology and taxonomic classification.</title>
        <authorList>
            <person name="Goeker M."/>
        </authorList>
    </citation>
    <scope>NUCLEOTIDE SEQUENCE [LARGE SCALE GENOMIC DNA]</scope>
    <source>
        <strain evidence="7 9">DSM 101483</strain>
    </source>
</reference>
<dbReference type="PANTHER" id="PTHR44757">
    <property type="entry name" value="DIGUANYLATE CYCLASE DGCP"/>
    <property type="match status" value="1"/>
</dbReference>
<dbReference type="Gene3D" id="3.30.70.270">
    <property type="match status" value="1"/>
</dbReference>
<dbReference type="PROSITE" id="PS50887">
    <property type="entry name" value="GGDEF"/>
    <property type="match status" value="1"/>
</dbReference>
<dbReference type="Pfam" id="PF00989">
    <property type="entry name" value="PAS"/>
    <property type="match status" value="1"/>
</dbReference>
<feature type="domain" description="GGDEF" evidence="5">
    <location>
        <begin position="522"/>
        <end position="652"/>
    </location>
</feature>
<dbReference type="SUPFAM" id="SSF55073">
    <property type="entry name" value="Nucleotide cyclase"/>
    <property type="match status" value="1"/>
</dbReference>
<evidence type="ECO:0000259" key="5">
    <source>
        <dbReference type="PROSITE" id="PS50887"/>
    </source>
</evidence>
<dbReference type="InterPro" id="IPR013767">
    <property type="entry name" value="PAS_fold"/>
</dbReference>
<evidence type="ECO:0000313" key="7">
    <source>
        <dbReference type="EMBL" id="TDT90699.1"/>
    </source>
</evidence>
<keyword evidence="8" id="KW-1185">Reference proteome</keyword>
<dbReference type="CDD" id="cd06225">
    <property type="entry name" value="HAMP"/>
    <property type="match status" value="1"/>
</dbReference>
<dbReference type="Proteomes" id="UP000295506">
    <property type="component" value="Unassembled WGS sequence"/>
</dbReference>
<name>A0A126QQY8_9BACT</name>
<feature type="domain" description="PAC" evidence="3">
    <location>
        <begin position="320"/>
        <end position="370"/>
    </location>
</feature>
<feature type="transmembrane region" description="Helical" evidence="1">
    <location>
        <begin position="166"/>
        <end position="189"/>
    </location>
</feature>
<dbReference type="SUPFAM" id="SSF158472">
    <property type="entry name" value="HAMP domain-like"/>
    <property type="match status" value="1"/>
</dbReference>
<dbReference type="InterPro" id="IPR043128">
    <property type="entry name" value="Rev_trsase/Diguanyl_cyclase"/>
</dbReference>
<dbReference type="PROSITE" id="PS50885">
    <property type="entry name" value="HAMP"/>
    <property type="match status" value="1"/>
</dbReference>
<dbReference type="SMART" id="SM00267">
    <property type="entry name" value="GGDEF"/>
    <property type="match status" value="1"/>
</dbReference>
<dbReference type="CDD" id="cd01949">
    <property type="entry name" value="GGDEF"/>
    <property type="match status" value="1"/>
</dbReference>
<sequence length="652" mass="73406">MSGRPEPKDGSVGTPLLARLLDTKSVVAKFLIRLLAPLLTCILILLLAIGHFTRTDMMDGIDNDVEAFASSISRVVDGLMWNLQTEEMVSALGAISANSALLGAEIFTEKGKLFISYGITPEDRIPGLLTVTRDIYRRLPDGGRVEMGTLKVHYTHAFADKEFRSLFAMQTMMILGVIATILSIASFTFNRTVSRPLRKLLTAIHETGRTGAWTRVDWESDDEIGEVIHAHNAMLDLLGAKEEDLAESERRYRHLFDNALVGIYHVDADGIVTEANQTVAQLMGYSSMERAGRINARNHYARPKDMERLRAILTSQGEVFRFRTRLRRVDGSEFWAELSGRLNADGSFNGILQDVTDLVEARHALEERDELHRAFFEENKAVMLLHDPVDSSIQFVNPAACQFYGYTAEELTSMTIRQLDCMTDEEIYRELKLAAEEHRGYFKHLHTQKDGTRRHVEVFTGPISLGNRQLYYSIVHDVTEKRRLEAKLERMATRDQLTGAYNRHAFFQMSRREVERARRFGHPLALLMFDLDHFKQVNDTYGHATGDEVLRVFALRCRADLRQSDIFARLGGEEFAALLVETGAEQAEEAAERIRQLALAQPIPTESGPLIVTASIGIASLEGEESVADLLKRADMGLYEAKQAGRNTVRKA</sequence>
<evidence type="ECO:0000259" key="4">
    <source>
        <dbReference type="PROSITE" id="PS50885"/>
    </source>
</evidence>
<evidence type="ECO:0000313" key="8">
    <source>
        <dbReference type="Proteomes" id="UP000055611"/>
    </source>
</evidence>
<organism evidence="7 9">
    <name type="scientific">Pseudodesulfovibrio indicus</name>
    <dbReference type="NCBI Taxonomy" id="1716143"/>
    <lineage>
        <taxon>Bacteria</taxon>
        <taxon>Pseudomonadati</taxon>
        <taxon>Thermodesulfobacteriota</taxon>
        <taxon>Desulfovibrionia</taxon>
        <taxon>Desulfovibrionales</taxon>
        <taxon>Desulfovibrionaceae</taxon>
    </lineage>
</organism>
<dbReference type="GO" id="GO:0007165">
    <property type="term" value="P:signal transduction"/>
    <property type="evidence" value="ECO:0007669"/>
    <property type="project" value="InterPro"/>
</dbReference>
<dbReference type="FunFam" id="3.30.70.270:FF:000001">
    <property type="entry name" value="Diguanylate cyclase domain protein"/>
    <property type="match status" value="1"/>
</dbReference>
<feature type="domain" description="HAMP" evidence="4">
    <location>
        <begin position="191"/>
        <end position="243"/>
    </location>
</feature>
<dbReference type="InterPro" id="IPR052155">
    <property type="entry name" value="Biofilm_reg_signaling"/>
</dbReference>
<keyword evidence="1" id="KW-0472">Membrane</keyword>
<dbReference type="KEGG" id="dej:AWY79_15485"/>
<keyword evidence="1" id="KW-1133">Transmembrane helix</keyword>
<dbReference type="Pfam" id="PF13426">
    <property type="entry name" value="PAS_9"/>
    <property type="match status" value="1"/>
</dbReference>
<gene>
    <name evidence="6" type="ORF">AWY79_15485</name>
    <name evidence="7" type="ORF">EDC59_102129</name>
</gene>
<dbReference type="Pfam" id="PF00672">
    <property type="entry name" value="HAMP"/>
    <property type="match status" value="1"/>
</dbReference>
<evidence type="ECO:0000313" key="9">
    <source>
        <dbReference type="Proteomes" id="UP000295506"/>
    </source>
</evidence>
<dbReference type="NCBIfam" id="TIGR00254">
    <property type="entry name" value="GGDEF"/>
    <property type="match status" value="1"/>
</dbReference>
<dbReference type="SMART" id="SM00091">
    <property type="entry name" value="PAS"/>
    <property type="match status" value="2"/>
</dbReference>
<dbReference type="RefSeq" id="WP_066805934.1">
    <property type="nucleotide sequence ID" value="NZ_CP014206.1"/>
</dbReference>
<evidence type="ECO:0000259" key="2">
    <source>
        <dbReference type="PROSITE" id="PS50112"/>
    </source>
</evidence>
<dbReference type="InterPro" id="IPR000014">
    <property type="entry name" value="PAS"/>
</dbReference>
<dbReference type="OrthoDB" id="5460745at2"/>
<dbReference type="InterPro" id="IPR035965">
    <property type="entry name" value="PAS-like_dom_sf"/>
</dbReference>
<evidence type="ECO:0000313" key="6">
    <source>
        <dbReference type="EMBL" id="AMK12401.1"/>
    </source>
</evidence>
<dbReference type="InterPro" id="IPR000160">
    <property type="entry name" value="GGDEF_dom"/>
</dbReference>
<evidence type="ECO:0000259" key="3">
    <source>
        <dbReference type="PROSITE" id="PS50113"/>
    </source>
</evidence>
<dbReference type="InterPro" id="IPR003660">
    <property type="entry name" value="HAMP_dom"/>
</dbReference>
<dbReference type="InterPro" id="IPR029787">
    <property type="entry name" value="Nucleotide_cyclase"/>
</dbReference>
<dbReference type="Proteomes" id="UP000055611">
    <property type="component" value="Chromosome"/>
</dbReference>
<dbReference type="SUPFAM" id="SSF55785">
    <property type="entry name" value="PYP-like sensor domain (PAS domain)"/>
    <property type="match status" value="2"/>
</dbReference>
<feature type="transmembrane region" description="Helical" evidence="1">
    <location>
        <begin position="30"/>
        <end position="49"/>
    </location>
</feature>
<dbReference type="GO" id="GO:0003824">
    <property type="term" value="F:catalytic activity"/>
    <property type="evidence" value="ECO:0007669"/>
    <property type="project" value="UniProtKB-ARBA"/>
</dbReference>